<dbReference type="InterPro" id="IPR002052">
    <property type="entry name" value="DNA_methylase_N6_adenine_CS"/>
</dbReference>
<proteinExistence type="predicted"/>
<dbReference type="GO" id="GO:0003676">
    <property type="term" value="F:nucleic acid binding"/>
    <property type="evidence" value="ECO:0007669"/>
    <property type="project" value="InterPro"/>
</dbReference>
<evidence type="ECO:0000259" key="6">
    <source>
        <dbReference type="Pfam" id="PF05175"/>
    </source>
</evidence>
<dbReference type="AlphaFoldDB" id="C7R392"/>
<dbReference type="PANTHER" id="PTHR47816:SF5">
    <property type="entry name" value="RIBOSOMAL RNA LARGE SUBUNIT METHYLTRANSFERASE G"/>
    <property type="match status" value="1"/>
</dbReference>
<reference evidence="8 9" key="1">
    <citation type="journal article" date="2009" name="Stand. Genomic Sci.">
        <title>Complete genome sequence of Jonesia denitrificans type strain (Prevot 55134).</title>
        <authorList>
            <person name="Pukall R."/>
            <person name="Gehrich-Schroter G."/>
            <person name="Lapidus A."/>
            <person name="Nolan M."/>
            <person name="Glavina Del Rio T."/>
            <person name="Lucas S."/>
            <person name="Chen F."/>
            <person name="Tice H."/>
            <person name="Pitluck S."/>
            <person name="Cheng J.F."/>
            <person name="Copeland A."/>
            <person name="Saunders E."/>
            <person name="Brettin T."/>
            <person name="Detter J.C."/>
            <person name="Bruce D."/>
            <person name="Goodwin L."/>
            <person name="Pati A."/>
            <person name="Ivanova N."/>
            <person name="Mavromatis K."/>
            <person name="Ovchinnikova G."/>
            <person name="Chen A."/>
            <person name="Palaniappan K."/>
            <person name="Land M."/>
            <person name="Hauser L."/>
            <person name="Chang Y.J."/>
            <person name="Jeffries C.D."/>
            <person name="Chain P."/>
            <person name="Goker M."/>
            <person name="Bristow J."/>
            <person name="Eisen J.A."/>
            <person name="Markowitz V."/>
            <person name="Hugenholtz P."/>
            <person name="Kyrpides N.C."/>
            <person name="Klenk H.P."/>
            <person name="Han C."/>
        </authorList>
    </citation>
    <scope>NUCLEOTIDE SEQUENCE [LARGE SCALE GENOMIC DNA]</scope>
    <source>
        <strain evidence="9">ATCC 14870 / DSM 20603 / BCRC 15368 / CIP 55.134 / JCM 11481 / NBRC 15587 / NCTC 10816 / Prevot 55134</strain>
    </source>
</reference>
<evidence type="ECO:0000256" key="2">
    <source>
        <dbReference type="ARBA" id="ARBA00022552"/>
    </source>
</evidence>
<evidence type="ECO:0000313" key="9">
    <source>
        <dbReference type="Proteomes" id="UP000000628"/>
    </source>
</evidence>
<feature type="domain" description="Methyltransferase small" evidence="6">
    <location>
        <begin position="211"/>
        <end position="381"/>
    </location>
</feature>
<dbReference type="InterPro" id="IPR029063">
    <property type="entry name" value="SAM-dependent_MTases_sf"/>
</dbReference>
<dbReference type="KEGG" id="jde:Jden_2508"/>
<feature type="region of interest" description="Disordered" evidence="5">
    <location>
        <begin position="1"/>
        <end position="22"/>
    </location>
</feature>
<keyword evidence="3 8" id="KW-0489">Methyltransferase</keyword>
<dbReference type="eggNOG" id="COG2813">
    <property type="taxonomic scope" value="Bacteria"/>
</dbReference>
<dbReference type="PANTHER" id="PTHR47816">
    <property type="entry name" value="RIBOSOMAL RNA SMALL SUBUNIT METHYLTRANSFERASE C"/>
    <property type="match status" value="1"/>
</dbReference>
<evidence type="ECO:0000256" key="4">
    <source>
        <dbReference type="ARBA" id="ARBA00022679"/>
    </source>
</evidence>
<protein>
    <submittedName>
        <fullName evidence="8">rRNA (Guanine-N(2)-)-methyltransferase</fullName>
        <ecNumber evidence="8">2.1.1.171</ecNumber>
    </submittedName>
</protein>
<keyword evidence="1" id="KW-0963">Cytoplasm</keyword>
<dbReference type="Gene3D" id="3.40.50.150">
    <property type="entry name" value="Vaccinia Virus protein VP39"/>
    <property type="match status" value="2"/>
</dbReference>
<dbReference type="OrthoDB" id="29650at2"/>
<name>C7R392_JONDD</name>
<evidence type="ECO:0000259" key="7">
    <source>
        <dbReference type="Pfam" id="PF26049"/>
    </source>
</evidence>
<evidence type="ECO:0000256" key="3">
    <source>
        <dbReference type="ARBA" id="ARBA00022603"/>
    </source>
</evidence>
<dbReference type="Proteomes" id="UP000000628">
    <property type="component" value="Chromosome"/>
</dbReference>
<evidence type="ECO:0000256" key="5">
    <source>
        <dbReference type="SAM" id="MobiDB-lite"/>
    </source>
</evidence>
<accession>C7R392</accession>
<dbReference type="SUPFAM" id="SSF53335">
    <property type="entry name" value="S-adenosyl-L-methionine-dependent methyltransferases"/>
    <property type="match status" value="1"/>
</dbReference>
<keyword evidence="2" id="KW-0698">rRNA processing</keyword>
<dbReference type="Pfam" id="PF26049">
    <property type="entry name" value="RLMG_N"/>
    <property type="match status" value="1"/>
</dbReference>
<dbReference type="GO" id="GO:0052913">
    <property type="term" value="F:16S rRNA (guanine(966)-N(2))-methyltransferase activity"/>
    <property type="evidence" value="ECO:0007669"/>
    <property type="project" value="UniProtKB-EC"/>
</dbReference>
<sequence>MALRSRVQHSPTHPTNTPPDGVDRLLLAELTDLIAQHNDWAATLRHITVVNAIHPATVRDIAQLLPHATLTLWNDSCHDAVTLDTALAATQSAPPDSSQSNRIVRSTSPTLDAALTPDTTSVLMRLPKTVDTLDDFAHTIAAHASPRMRFLAAGRVKYMTTRMNDALAASFAAVTASLGRYKSRALHASMPHTPLPPARFPQQATLATIPIAAYGGVFSGTSLDVGTRFLLSTLPTALTDLQSARIVDVGCGNGLLGVWIARHHPHVSVTMTDVSAQAVRSARATVDLNNVGDRVSVRWMDALSQLPDHSADLVVCNPPFHDGTAVTTTPAHRIFADVGRVLTPGGRMLTVFNTPLAYAPTLRRLVGPTRVLATHAKFTITESVTPGRGPHSSA</sequence>
<dbReference type="InterPro" id="IPR007848">
    <property type="entry name" value="Small_mtfrase_dom"/>
</dbReference>
<organism evidence="8 9">
    <name type="scientific">Jonesia denitrificans (strain ATCC 14870 / DSM 20603 / BCRC 15368 / CIP 55.134 / JCM 11481 / NBRC 15587 / NCTC 10816 / Prevot 55134)</name>
    <name type="common">Listeria denitrificans</name>
    <dbReference type="NCBI Taxonomy" id="471856"/>
    <lineage>
        <taxon>Bacteria</taxon>
        <taxon>Bacillati</taxon>
        <taxon>Actinomycetota</taxon>
        <taxon>Actinomycetes</taxon>
        <taxon>Micrococcales</taxon>
        <taxon>Jonesiaceae</taxon>
        <taxon>Jonesia</taxon>
    </lineage>
</organism>
<dbReference type="InterPro" id="IPR046977">
    <property type="entry name" value="RsmC/RlmG"/>
</dbReference>
<gene>
    <name evidence="8" type="ordered locus">Jden_2508</name>
</gene>
<dbReference type="RefSeq" id="WP_015772751.1">
    <property type="nucleotide sequence ID" value="NC_013174.1"/>
</dbReference>
<dbReference type="CDD" id="cd02440">
    <property type="entry name" value="AdoMet_MTases"/>
    <property type="match status" value="1"/>
</dbReference>
<dbReference type="InterPro" id="IPR058679">
    <property type="entry name" value="RlmG_N"/>
</dbReference>
<dbReference type="HOGENOM" id="CLU_040288_0_0_11"/>
<evidence type="ECO:0000313" key="8">
    <source>
        <dbReference type="EMBL" id="ACV10140.1"/>
    </source>
</evidence>
<evidence type="ECO:0000256" key="1">
    <source>
        <dbReference type="ARBA" id="ARBA00022490"/>
    </source>
</evidence>
<dbReference type="STRING" id="471856.Jden_2508"/>
<dbReference type="Pfam" id="PF05175">
    <property type="entry name" value="MTS"/>
    <property type="match status" value="1"/>
</dbReference>
<feature type="domain" description="RlmG N-terminal" evidence="7">
    <location>
        <begin position="91"/>
        <end position="189"/>
    </location>
</feature>
<dbReference type="EC" id="2.1.1.171" evidence="8"/>
<keyword evidence="4 8" id="KW-0808">Transferase</keyword>
<dbReference type="PROSITE" id="PS00092">
    <property type="entry name" value="N6_MTASE"/>
    <property type="match status" value="1"/>
</dbReference>
<dbReference type="EMBL" id="CP001706">
    <property type="protein sequence ID" value="ACV10140.1"/>
    <property type="molecule type" value="Genomic_DNA"/>
</dbReference>
<keyword evidence="9" id="KW-1185">Reference proteome</keyword>